<feature type="active site" description="Nucleophile; cysteine thiosulfonate intermediate" evidence="14">
    <location>
        <position position="227"/>
    </location>
</feature>
<dbReference type="AlphaFoldDB" id="A0A8H9G1K3"/>
<dbReference type="PIRSF" id="PIRSF000857">
    <property type="entry name" value="PAPS_reductase"/>
    <property type="match status" value="1"/>
</dbReference>
<keyword evidence="3 14" id="KW-0479">Metal-binding</keyword>
<keyword evidence="6 14" id="KW-0411">Iron-sulfur</keyword>
<dbReference type="NCBIfam" id="NF002537">
    <property type="entry name" value="PRK02090.1"/>
    <property type="match status" value="1"/>
</dbReference>
<evidence type="ECO:0000313" key="17">
    <source>
        <dbReference type="Proteomes" id="UP000614460"/>
    </source>
</evidence>
<dbReference type="InterPro" id="IPR002500">
    <property type="entry name" value="PAPS_reduct_dom"/>
</dbReference>
<dbReference type="Gene3D" id="3.40.50.620">
    <property type="entry name" value="HUPs"/>
    <property type="match status" value="1"/>
</dbReference>
<evidence type="ECO:0000256" key="9">
    <source>
        <dbReference type="ARBA" id="ARBA00024386"/>
    </source>
</evidence>
<dbReference type="PANTHER" id="PTHR46482">
    <property type="entry name" value="5'-ADENYLYLSULFATE REDUCTASE 3, CHLOROPLASTIC"/>
    <property type="match status" value="1"/>
</dbReference>
<accession>A0A8H9G1K3</accession>
<dbReference type="GO" id="GO:0005737">
    <property type="term" value="C:cytoplasm"/>
    <property type="evidence" value="ECO:0007669"/>
    <property type="project" value="UniProtKB-SubCell"/>
</dbReference>
<dbReference type="GO" id="GO:0046872">
    <property type="term" value="F:metal ion binding"/>
    <property type="evidence" value="ECO:0007669"/>
    <property type="project" value="UniProtKB-KW"/>
</dbReference>
<evidence type="ECO:0000256" key="12">
    <source>
        <dbReference type="ARBA" id="ARBA00032041"/>
    </source>
</evidence>
<keyword evidence="5 14" id="KW-0408">Iron</keyword>
<feature type="domain" description="Phosphoadenosine phosphosulphate reductase" evidence="15">
    <location>
        <begin position="31"/>
        <end position="205"/>
    </location>
</feature>
<dbReference type="EC" id="1.8.4.10" evidence="9 14"/>
<dbReference type="InterPro" id="IPR011798">
    <property type="entry name" value="APS_reductase"/>
</dbReference>
<dbReference type="GO" id="GO:0019379">
    <property type="term" value="P:sulfate assimilation, phosphoadenylyl sulfate reduction by phosphoadenylyl-sulfate reductase (thioredoxin)"/>
    <property type="evidence" value="ECO:0007669"/>
    <property type="project" value="UniProtKB-UniRule"/>
</dbReference>
<proteinExistence type="inferred from homology"/>
<dbReference type="HAMAP" id="MF_00063">
    <property type="entry name" value="CysH"/>
    <property type="match status" value="1"/>
</dbReference>
<gene>
    <name evidence="14 16" type="primary">cysH</name>
    <name evidence="16" type="ORF">GCM10011516_18680</name>
</gene>
<evidence type="ECO:0000256" key="7">
    <source>
        <dbReference type="ARBA" id="ARBA00024298"/>
    </source>
</evidence>
<evidence type="ECO:0000256" key="6">
    <source>
        <dbReference type="ARBA" id="ARBA00023014"/>
    </source>
</evidence>
<comment type="caution">
    <text evidence="16">The sequence shown here is derived from an EMBL/GenBank/DDBJ whole genome shotgun (WGS) entry which is preliminary data.</text>
</comment>
<evidence type="ECO:0000256" key="10">
    <source>
        <dbReference type="ARBA" id="ARBA00029514"/>
    </source>
</evidence>
<evidence type="ECO:0000313" key="16">
    <source>
        <dbReference type="EMBL" id="GGE21284.1"/>
    </source>
</evidence>
<comment type="pathway">
    <text evidence="8 14">Sulfur metabolism; hydrogen sulfide biosynthesis; sulfite from sulfate.</text>
</comment>
<comment type="function">
    <text evidence="7 14">Catalyzes the formation of sulfite from adenosine 5'-phosphosulfate (APS) using thioredoxin as an electron donor.</text>
</comment>
<dbReference type="Pfam" id="PF01507">
    <property type="entry name" value="PAPS_reduct"/>
    <property type="match status" value="1"/>
</dbReference>
<dbReference type="GO" id="GO:0070814">
    <property type="term" value="P:hydrogen sulfide biosynthetic process"/>
    <property type="evidence" value="ECO:0007669"/>
    <property type="project" value="UniProtKB-UniRule"/>
</dbReference>
<feature type="binding site" evidence="14">
    <location>
        <position position="199"/>
    </location>
    <ligand>
        <name>[4Fe-4S] cluster</name>
        <dbReference type="ChEBI" id="CHEBI:49883"/>
    </ligand>
</feature>
<dbReference type="GO" id="GO:0019344">
    <property type="term" value="P:cysteine biosynthetic process"/>
    <property type="evidence" value="ECO:0007669"/>
    <property type="project" value="InterPro"/>
</dbReference>
<comment type="similarity">
    <text evidence="1 14">Belongs to the PAPS reductase family. CysH subfamily.</text>
</comment>
<dbReference type="CDD" id="cd23945">
    <property type="entry name" value="PAPS_reductase"/>
    <property type="match status" value="1"/>
</dbReference>
<reference evidence="16" key="2">
    <citation type="submission" date="2020-09" db="EMBL/GenBank/DDBJ databases">
        <authorList>
            <person name="Sun Q."/>
            <person name="Zhou Y."/>
        </authorList>
    </citation>
    <scope>NUCLEOTIDE SEQUENCE</scope>
    <source>
        <strain evidence="16">CGMCC 1.15966</strain>
    </source>
</reference>
<dbReference type="InterPro" id="IPR014729">
    <property type="entry name" value="Rossmann-like_a/b/a_fold"/>
</dbReference>
<sequence>MNTIEQIKSDLNEADARSIIQYIDQNFAEKAVFSTSFGIEDQVLTHFLALENAKINIFTLDTGRLFPETYYVWNRTLDLYNLNIKAFYPQTQAVEQLLETKGPSSFYNSVDDRKECCHIRKIEPLKRAINGYQVWITGIRAEQSINRDQMEFVEWDEQNQIIKIHPLYNWSLNDVEKYLKDNFVPYNPLHDKGFVSIGCQPCTRAVQEGEDFRAGRWWWEDKSKKECGLHVTHK</sequence>
<evidence type="ECO:0000256" key="13">
    <source>
        <dbReference type="ARBA" id="ARBA00048441"/>
    </source>
</evidence>
<evidence type="ECO:0000256" key="1">
    <source>
        <dbReference type="ARBA" id="ARBA00009732"/>
    </source>
</evidence>
<keyword evidence="4 14" id="KW-0560">Oxidoreductase</keyword>
<dbReference type="PANTHER" id="PTHR46482:SF9">
    <property type="entry name" value="5'-ADENYLYLSULFATE REDUCTASE 1, CHLOROPLASTIC"/>
    <property type="match status" value="1"/>
</dbReference>
<evidence type="ECO:0000256" key="8">
    <source>
        <dbReference type="ARBA" id="ARBA00024327"/>
    </source>
</evidence>
<comment type="subcellular location">
    <subcellularLocation>
        <location evidence="14">Cytoplasm</location>
    </subcellularLocation>
</comment>
<dbReference type="InterPro" id="IPR004511">
    <property type="entry name" value="PAPS/APS_Rdtase"/>
</dbReference>
<keyword evidence="2 14" id="KW-0963">Cytoplasm</keyword>
<evidence type="ECO:0000256" key="14">
    <source>
        <dbReference type="HAMAP-Rule" id="MF_00063"/>
    </source>
</evidence>
<dbReference type="Proteomes" id="UP000614460">
    <property type="component" value="Unassembled WGS sequence"/>
</dbReference>
<evidence type="ECO:0000256" key="3">
    <source>
        <dbReference type="ARBA" id="ARBA00022723"/>
    </source>
</evidence>
<dbReference type="NCBIfam" id="TIGR02055">
    <property type="entry name" value="APS_reductase"/>
    <property type="match status" value="1"/>
</dbReference>
<dbReference type="RefSeq" id="WP_182498598.1">
    <property type="nucleotide sequence ID" value="NZ_BMKM01000003.1"/>
</dbReference>
<protein>
    <recommendedName>
        <fullName evidence="10 14">Adenosine 5'-phosphosulfate reductase</fullName>
        <shortName evidence="14">APS reductase</shortName>
        <ecNumber evidence="9 14">1.8.4.10</ecNumber>
    </recommendedName>
    <alternativeName>
        <fullName evidence="12 14">5'-adenylylsulfate reductase</fullName>
    </alternativeName>
    <alternativeName>
        <fullName evidence="11 14">Thioredoxin-dependent 5'-adenylylsulfate reductase</fullName>
    </alternativeName>
</protein>
<evidence type="ECO:0000256" key="11">
    <source>
        <dbReference type="ARBA" id="ARBA00030894"/>
    </source>
</evidence>
<dbReference type="GO" id="GO:0043866">
    <property type="term" value="F:adenylyl-sulfate reductase (thioredoxin) activity"/>
    <property type="evidence" value="ECO:0007669"/>
    <property type="project" value="UniProtKB-EC"/>
</dbReference>
<evidence type="ECO:0000256" key="2">
    <source>
        <dbReference type="ARBA" id="ARBA00022490"/>
    </source>
</evidence>
<dbReference type="GO" id="GO:0051539">
    <property type="term" value="F:4 iron, 4 sulfur cluster binding"/>
    <property type="evidence" value="ECO:0007669"/>
    <property type="project" value="UniProtKB-UniRule"/>
</dbReference>
<dbReference type="NCBIfam" id="TIGR00434">
    <property type="entry name" value="cysH"/>
    <property type="match status" value="1"/>
</dbReference>
<reference evidence="16" key="1">
    <citation type="journal article" date="2014" name="Int. J. Syst. Evol. Microbiol.">
        <title>Complete genome sequence of Corynebacterium casei LMG S-19264T (=DSM 44701T), isolated from a smear-ripened cheese.</title>
        <authorList>
            <consortium name="US DOE Joint Genome Institute (JGI-PGF)"/>
            <person name="Walter F."/>
            <person name="Albersmeier A."/>
            <person name="Kalinowski J."/>
            <person name="Ruckert C."/>
        </authorList>
    </citation>
    <scope>NUCLEOTIDE SEQUENCE</scope>
    <source>
        <strain evidence="16">CGMCC 1.15966</strain>
    </source>
</reference>
<feature type="binding site" evidence="14">
    <location>
        <position position="117"/>
    </location>
    <ligand>
        <name>[4Fe-4S] cluster</name>
        <dbReference type="ChEBI" id="CHEBI:49883"/>
    </ligand>
</feature>
<feature type="binding site" evidence="14">
    <location>
        <position position="116"/>
    </location>
    <ligand>
        <name>[4Fe-4S] cluster</name>
        <dbReference type="ChEBI" id="CHEBI:49883"/>
    </ligand>
</feature>
<keyword evidence="17" id="KW-1185">Reference proteome</keyword>
<organism evidence="16 17">
    <name type="scientific">Sphingobacterium cellulitidis</name>
    <dbReference type="NCBI Taxonomy" id="1768011"/>
    <lineage>
        <taxon>Bacteria</taxon>
        <taxon>Pseudomonadati</taxon>
        <taxon>Bacteroidota</taxon>
        <taxon>Sphingobacteriia</taxon>
        <taxon>Sphingobacteriales</taxon>
        <taxon>Sphingobacteriaceae</taxon>
        <taxon>Sphingobacterium</taxon>
    </lineage>
</organism>
<comment type="catalytic activity">
    <reaction evidence="13 14">
        <text>[thioredoxin]-disulfide + sulfite + AMP + 2 H(+) = adenosine 5'-phosphosulfate + [thioredoxin]-dithiol</text>
        <dbReference type="Rhea" id="RHEA:21976"/>
        <dbReference type="Rhea" id="RHEA-COMP:10698"/>
        <dbReference type="Rhea" id="RHEA-COMP:10700"/>
        <dbReference type="ChEBI" id="CHEBI:15378"/>
        <dbReference type="ChEBI" id="CHEBI:17359"/>
        <dbReference type="ChEBI" id="CHEBI:29950"/>
        <dbReference type="ChEBI" id="CHEBI:50058"/>
        <dbReference type="ChEBI" id="CHEBI:58243"/>
        <dbReference type="ChEBI" id="CHEBI:456215"/>
        <dbReference type="EC" id="1.8.4.10"/>
    </reaction>
</comment>
<evidence type="ECO:0000256" key="5">
    <source>
        <dbReference type="ARBA" id="ARBA00023004"/>
    </source>
</evidence>
<comment type="cofactor">
    <cofactor evidence="14">
        <name>[4Fe-4S] cluster</name>
        <dbReference type="ChEBI" id="CHEBI:49883"/>
    </cofactor>
    <text evidence="14">Binds 1 [4Fe-4S] cluster per subunit.</text>
</comment>
<dbReference type="EMBL" id="BMKM01000003">
    <property type="protein sequence ID" value="GGE21284.1"/>
    <property type="molecule type" value="Genomic_DNA"/>
</dbReference>
<evidence type="ECO:0000256" key="4">
    <source>
        <dbReference type="ARBA" id="ARBA00023002"/>
    </source>
</evidence>
<dbReference type="SUPFAM" id="SSF52402">
    <property type="entry name" value="Adenine nucleotide alpha hydrolases-like"/>
    <property type="match status" value="1"/>
</dbReference>
<evidence type="ECO:0000259" key="15">
    <source>
        <dbReference type="Pfam" id="PF01507"/>
    </source>
</evidence>
<feature type="binding site" evidence="14">
    <location>
        <position position="202"/>
    </location>
    <ligand>
        <name>[4Fe-4S] cluster</name>
        <dbReference type="ChEBI" id="CHEBI:49883"/>
    </ligand>
</feature>
<name>A0A8H9G1K3_9SPHI</name>
<dbReference type="GO" id="GO:0004604">
    <property type="term" value="F:phosphoadenylyl-sulfate reductase (thioredoxin) activity"/>
    <property type="evidence" value="ECO:0007669"/>
    <property type="project" value="UniProtKB-UniRule"/>
</dbReference>